<dbReference type="GO" id="GO:0003729">
    <property type="term" value="F:mRNA binding"/>
    <property type="evidence" value="ECO:0007669"/>
    <property type="project" value="TreeGrafter"/>
</dbReference>
<comment type="function">
    <text evidence="4">This protein is one of the early assembly proteins of the 50S ribosomal subunit, although it is not seen to bind rRNA by itself. It is important during the early stages of 50S assembly.</text>
</comment>
<dbReference type="PIRSF" id="PIRSF002181">
    <property type="entry name" value="Ribosomal_L13"/>
    <property type="match status" value="1"/>
</dbReference>
<evidence type="ECO:0000256" key="2">
    <source>
        <dbReference type="ARBA" id="ARBA00022980"/>
    </source>
</evidence>
<reference evidence="5" key="1">
    <citation type="journal article" date="2012" name="Science">
        <title>Fermentation, hydrogen, and sulfur metabolism in multiple uncultivated bacterial phyla.</title>
        <authorList>
            <person name="Wrighton K.C."/>
            <person name="Thomas B.C."/>
            <person name="Sharon I."/>
            <person name="Miller C.S."/>
            <person name="Castelle C.J."/>
            <person name="VerBerkmoes N.C."/>
            <person name="Wilkins M.J."/>
            <person name="Hettich R.L."/>
            <person name="Lipton M.S."/>
            <person name="Williams K.H."/>
            <person name="Long P.E."/>
            <person name="Banfield J.F."/>
        </authorList>
    </citation>
    <scope>NUCLEOTIDE SEQUENCE [LARGE SCALE GENOMIC DNA]</scope>
</reference>
<dbReference type="GO" id="GO:0005840">
    <property type="term" value="C:ribosome"/>
    <property type="evidence" value="ECO:0007669"/>
    <property type="project" value="UniProtKB-KW"/>
</dbReference>
<dbReference type="GO" id="GO:0017148">
    <property type="term" value="P:negative regulation of translation"/>
    <property type="evidence" value="ECO:0007669"/>
    <property type="project" value="TreeGrafter"/>
</dbReference>
<dbReference type="CDD" id="cd00392">
    <property type="entry name" value="Ribosomal_L13"/>
    <property type="match status" value="1"/>
</dbReference>
<evidence type="ECO:0000256" key="3">
    <source>
        <dbReference type="ARBA" id="ARBA00023274"/>
    </source>
</evidence>
<dbReference type="InterPro" id="IPR005823">
    <property type="entry name" value="Ribosomal_uL13_bac-type"/>
</dbReference>
<dbReference type="HAMAP" id="MF_01366">
    <property type="entry name" value="Ribosomal_uL13"/>
    <property type="match status" value="1"/>
</dbReference>
<dbReference type="GO" id="GO:1990904">
    <property type="term" value="C:ribonucleoprotein complex"/>
    <property type="evidence" value="ECO:0007669"/>
    <property type="project" value="UniProtKB-KW"/>
</dbReference>
<protein>
    <recommendedName>
        <fullName evidence="4">Large ribosomal subunit protein uL13</fullName>
    </recommendedName>
</protein>
<comment type="caution">
    <text evidence="5">The sequence shown here is derived from an EMBL/GenBank/DDBJ whole genome shotgun (WGS) entry which is preliminary data.</text>
</comment>
<dbReference type="AlphaFoldDB" id="K2GV88"/>
<organism evidence="5">
    <name type="scientific">uncultured bacterium</name>
    <name type="common">gcode 4</name>
    <dbReference type="NCBI Taxonomy" id="1234023"/>
    <lineage>
        <taxon>Bacteria</taxon>
        <taxon>environmental samples</taxon>
    </lineage>
</organism>
<dbReference type="Pfam" id="PF00572">
    <property type="entry name" value="Ribosomal_L13"/>
    <property type="match status" value="1"/>
</dbReference>
<accession>K2GV88</accession>
<dbReference type="InterPro" id="IPR005822">
    <property type="entry name" value="Ribosomal_uL13"/>
</dbReference>
<dbReference type="EMBL" id="AMFJ01000515">
    <property type="protein sequence ID" value="EKE27215.1"/>
    <property type="molecule type" value="Genomic_DNA"/>
</dbReference>
<dbReference type="GO" id="GO:0006412">
    <property type="term" value="P:translation"/>
    <property type="evidence" value="ECO:0007669"/>
    <property type="project" value="UniProtKB-UniRule"/>
</dbReference>
<proteinExistence type="inferred from homology"/>
<dbReference type="Gene3D" id="3.90.1180.10">
    <property type="entry name" value="Ribosomal protein L13"/>
    <property type="match status" value="1"/>
</dbReference>
<dbReference type="GO" id="GO:0003735">
    <property type="term" value="F:structural constituent of ribosome"/>
    <property type="evidence" value="ECO:0007669"/>
    <property type="project" value="InterPro"/>
</dbReference>
<dbReference type="InterPro" id="IPR036899">
    <property type="entry name" value="Ribosomal_uL13_sf"/>
</dbReference>
<dbReference type="PANTHER" id="PTHR11545:SF2">
    <property type="entry name" value="LARGE RIBOSOMAL SUBUNIT PROTEIN UL13M"/>
    <property type="match status" value="1"/>
</dbReference>
<evidence type="ECO:0000256" key="1">
    <source>
        <dbReference type="ARBA" id="ARBA00006227"/>
    </source>
</evidence>
<keyword evidence="2 4" id="KW-0689">Ribosomal protein</keyword>
<sequence length="143" mass="16246">MKTINPKQIVNTERKWYVIDAEGQTLGRLATKVAVILRGKDRVDFAPHVDNGAYVIVLNAGKIKLTGNKEEDKVYHTHSQFMGGLKTTSVKTMREKKPTEIFRLAIQGMLPKTRLKDDMLARLKLQLWGTHKYEAQTPVTITL</sequence>
<comment type="subunit">
    <text evidence="4">Part of the 50S ribosomal subunit.</text>
</comment>
<keyword evidence="3 4" id="KW-0687">Ribonucleoprotein</keyword>
<gene>
    <name evidence="4 5" type="primary">rplM</name>
    <name evidence="5" type="ORF">ACD_3C00241G0004</name>
</gene>
<dbReference type="SUPFAM" id="SSF52161">
    <property type="entry name" value="Ribosomal protein L13"/>
    <property type="match status" value="1"/>
</dbReference>
<comment type="similarity">
    <text evidence="1 4">Belongs to the universal ribosomal protein uL13 family.</text>
</comment>
<dbReference type="NCBIfam" id="TIGR01066">
    <property type="entry name" value="rplM_bact"/>
    <property type="match status" value="1"/>
</dbReference>
<dbReference type="PANTHER" id="PTHR11545">
    <property type="entry name" value="RIBOSOMAL PROTEIN L13"/>
    <property type="match status" value="1"/>
</dbReference>
<evidence type="ECO:0000313" key="5">
    <source>
        <dbReference type="EMBL" id="EKE27215.1"/>
    </source>
</evidence>
<name>K2GV88_9BACT</name>
<evidence type="ECO:0000256" key="4">
    <source>
        <dbReference type="HAMAP-Rule" id="MF_01366"/>
    </source>
</evidence>